<evidence type="ECO:0000313" key="3">
    <source>
        <dbReference type="EMBL" id="RZO24727.1"/>
    </source>
</evidence>
<dbReference type="PANTHER" id="PTHR42901">
    <property type="entry name" value="ALCOHOL DEHYDROGENASE"/>
    <property type="match status" value="1"/>
</dbReference>
<evidence type="ECO:0000256" key="2">
    <source>
        <dbReference type="ARBA" id="ARBA00023002"/>
    </source>
</evidence>
<keyword evidence="2" id="KW-0560">Oxidoreductase</keyword>
<name>A0A520MU41_9GAMM</name>
<evidence type="ECO:0000256" key="1">
    <source>
        <dbReference type="ARBA" id="ARBA00006484"/>
    </source>
</evidence>
<dbReference type="GO" id="GO:0016491">
    <property type="term" value="F:oxidoreductase activity"/>
    <property type="evidence" value="ECO:0007669"/>
    <property type="project" value="UniProtKB-KW"/>
</dbReference>
<dbReference type="Gene3D" id="3.40.50.720">
    <property type="entry name" value="NAD(P)-binding Rossmann-like Domain"/>
    <property type="match status" value="1"/>
</dbReference>
<dbReference type="EMBL" id="SHBG01000016">
    <property type="protein sequence ID" value="RZO24727.1"/>
    <property type="molecule type" value="Genomic_DNA"/>
</dbReference>
<protein>
    <submittedName>
        <fullName evidence="3">SDR family NAD(P)-dependent oxidoreductase</fullName>
    </submittedName>
</protein>
<dbReference type="Pfam" id="PF00106">
    <property type="entry name" value="adh_short"/>
    <property type="match status" value="1"/>
</dbReference>
<comment type="similarity">
    <text evidence="1">Belongs to the short-chain dehydrogenases/reductases (SDR) family.</text>
</comment>
<evidence type="ECO:0000313" key="4">
    <source>
        <dbReference type="Proteomes" id="UP000315498"/>
    </source>
</evidence>
<gene>
    <name evidence="3" type="ORF">EVA94_02315</name>
</gene>
<dbReference type="InterPro" id="IPR036291">
    <property type="entry name" value="NAD(P)-bd_dom_sf"/>
</dbReference>
<sequence>MNFDLNLLKNKNILITGASNGIGKSLSENLSKYGANVIMLSRNENALDAIYDSLKEKYKTDPYILKCDLEELDDKKSQEIANIISKNYQNLDSVIHNAAILEKMSDIESFDLQTWNKVMSVNLTSAFVLSKYLIPLMKSSITPRIIFTTSSVGKKGKAFWGAYSVSKAGVNALSNILNDELESISNIKIFNFDPKATQTNMRALAYPAEDPSTIKNPDQLINYYLWMLSEKSSSSMERYIEFGQEI</sequence>
<dbReference type="SUPFAM" id="SSF51735">
    <property type="entry name" value="NAD(P)-binding Rossmann-fold domains"/>
    <property type="match status" value="1"/>
</dbReference>
<accession>A0A520MU41</accession>
<reference evidence="3 4" key="1">
    <citation type="submission" date="2019-02" db="EMBL/GenBank/DDBJ databases">
        <title>Prokaryotic population dynamics and viral predation in marine succession experiment using metagenomics: the confinement effect.</title>
        <authorList>
            <person name="Haro-Moreno J.M."/>
            <person name="Rodriguez-Valera F."/>
            <person name="Lopez-Perez M."/>
        </authorList>
    </citation>
    <scope>NUCLEOTIDE SEQUENCE [LARGE SCALE GENOMIC DNA]</scope>
    <source>
        <strain evidence="3">MED-G161</strain>
    </source>
</reference>
<dbReference type="PRINTS" id="PR00081">
    <property type="entry name" value="GDHRDH"/>
</dbReference>
<dbReference type="AlphaFoldDB" id="A0A520MU41"/>
<comment type="caution">
    <text evidence="3">The sequence shown here is derived from an EMBL/GenBank/DDBJ whole genome shotgun (WGS) entry which is preliminary data.</text>
</comment>
<dbReference type="Proteomes" id="UP000315498">
    <property type="component" value="Unassembled WGS sequence"/>
</dbReference>
<organism evidence="3 4">
    <name type="scientific">SAR86 cluster bacterium</name>
    <dbReference type="NCBI Taxonomy" id="2030880"/>
    <lineage>
        <taxon>Bacteria</taxon>
        <taxon>Pseudomonadati</taxon>
        <taxon>Pseudomonadota</taxon>
        <taxon>Gammaproteobacteria</taxon>
        <taxon>SAR86 cluster</taxon>
    </lineage>
</organism>
<dbReference type="PANTHER" id="PTHR42901:SF1">
    <property type="entry name" value="ALCOHOL DEHYDROGENASE"/>
    <property type="match status" value="1"/>
</dbReference>
<dbReference type="InterPro" id="IPR002347">
    <property type="entry name" value="SDR_fam"/>
</dbReference>
<proteinExistence type="inferred from homology"/>